<evidence type="ECO:0000313" key="5">
    <source>
        <dbReference type="Proteomes" id="UP000250266"/>
    </source>
</evidence>
<dbReference type="AlphaFoldDB" id="A0A8E2JHE5"/>
<accession>A0A8E2JHE5</accession>
<dbReference type="PANTHER" id="PTHR28532">
    <property type="entry name" value="GEO13458P1"/>
    <property type="match status" value="1"/>
</dbReference>
<proteinExistence type="inferred from homology"/>
<name>A0A8E2JHE5_9PEZI</name>
<evidence type="ECO:0000256" key="2">
    <source>
        <dbReference type="SAM" id="MobiDB-lite"/>
    </source>
</evidence>
<feature type="domain" description="Essential protein Yae1 N-terminal" evidence="3">
    <location>
        <begin position="20"/>
        <end position="58"/>
    </location>
</feature>
<dbReference type="OrthoDB" id="48036at2759"/>
<protein>
    <submittedName>
        <fullName evidence="4">DUF1715-domain-containing protein</fullName>
    </submittedName>
</protein>
<reference evidence="4 5" key="1">
    <citation type="journal article" date="2016" name="Nat. Commun.">
        <title>Ectomycorrhizal ecology is imprinted in the genome of the dominant symbiotic fungus Cenococcum geophilum.</title>
        <authorList>
            <consortium name="DOE Joint Genome Institute"/>
            <person name="Peter M."/>
            <person name="Kohler A."/>
            <person name="Ohm R.A."/>
            <person name="Kuo A."/>
            <person name="Krutzmann J."/>
            <person name="Morin E."/>
            <person name="Arend M."/>
            <person name="Barry K.W."/>
            <person name="Binder M."/>
            <person name="Choi C."/>
            <person name="Clum A."/>
            <person name="Copeland A."/>
            <person name="Grisel N."/>
            <person name="Haridas S."/>
            <person name="Kipfer T."/>
            <person name="LaButti K."/>
            <person name="Lindquist E."/>
            <person name="Lipzen A."/>
            <person name="Maire R."/>
            <person name="Meier B."/>
            <person name="Mihaltcheva S."/>
            <person name="Molinier V."/>
            <person name="Murat C."/>
            <person name="Poggeler S."/>
            <person name="Quandt C.A."/>
            <person name="Sperisen C."/>
            <person name="Tritt A."/>
            <person name="Tisserant E."/>
            <person name="Crous P.W."/>
            <person name="Henrissat B."/>
            <person name="Nehls U."/>
            <person name="Egli S."/>
            <person name="Spatafora J.W."/>
            <person name="Grigoriev I.V."/>
            <person name="Martin F.M."/>
        </authorList>
    </citation>
    <scope>NUCLEOTIDE SEQUENCE [LARGE SCALE GENOMIC DNA]</scope>
    <source>
        <strain evidence="4 5">CBS 459.81</strain>
    </source>
</reference>
<keyword evidence="5" id="KW-1185">Reference proteome</keyword>
<evidence type="ECO:0000313" key="4">
    <source>
        <dbReference type="EMBL" id="OCK82745.1"/>
    </source>
</evidence>
<dbReference type="InterPro" id="IPR052436">
    <property type="entry name" value="LTO1_adapter"/>
</dbReference>
<organism evidence="4 5">
    <name type="scientific">Lepidopterella palustris CBS 459.81</name>
    <dbReference type="NCBI Taxonomy" id="1314670"/>
    <lineage>
        <taxon>Eukaryota</taxon>
        <taxon>Fungi</taxon>
        <taxon>Dikarya</taxon>
        <taxon>Ascomycota</taxon>
        <taxon>Pezizomycotina</taxon>
        <taxon>Dothideomycetes</taxon>
        <taxon>Pleosporomycetidae</taxon>
        <taxon>Mytilinidiales</taxon>
        <taxon>Argynnaceae</taxon>
        <taxon>Lepidopterella</taxon>
    </lineage>
</organism>
<evidence type="ECO:0000259" key="3">
    <source>
        <dbReference type="Pfam" id="PF09811"/>
    </source>
</evidence>
<sequence>MEDDLFNGVIDLEETYYQEGYNLGVADGSRAGRIEGRVFGLEKGFQKFAAMGMLHGKAAIWASRLPQKKGLADGHQGSGTTAGQALPSLASNARLEKHIQTLFALVEPDTFSTENTEEAVTDFDDRFKRAGAKAKVVERIVGEGGADTPPSEPMLSVSGTKEHRIKITRTDRSEENIEDFNGSRLLS</sequence>
<evidence type="ECO:0000256" key="1">
    <source>
        <dbReference type="ARBA" id="ARBA00038090"/>
    </source>
</evidence>
<dbReference type="PANTHER" id="PTHR28532:SF1">
    <property type="entry name" value="ORAL CANCER OVEREXPRESSED 1"/>
    <property type="match status" value="1"/>
</dbReference>
<dbReference type="EMBL" id="KV744879">
    <property type="protein sequence ID" value="OCK82745.1"/>
    <property type="molecule type" value="Genomic_DNA"/>
</dbReference>
<dbReference type="InterPro" id="IPR019191">
    <property type="entry name" value="Essential_protein_Yae1_N"/>
</dbReference>
<comment type="similarity">
    <text evidence="1">Belongs to the LTO1 family.</text>
</comment>
<gene>
    <name evidence="4" type="ORF">K432DRAFT_380146</name>
</gene>
<dbReference type="Pfam" id="PF09811">
    <property type="entry name" value="Yae1_N"/>
    <property type="match status" value="1"/>
</dbReference>
<dbReference type="Proteomes" id="UP000250266">
    <property type="component" value="Unassembled WGS sequence"/>
</dbReference>
<feature type="region of interest" description="Disordered" evidence="2">
    <location>
        <begin position="144"/>
        <end position="187"/>
    </location>
</feature>